<organism evidence="2 3">
    <name type="scientific">Paractinoplanes atraurantiacus</name>
    <dbReference type="NCBI Taxonomy" id="1036182"/>
    <lineage>
        <taxon>Bacteria</taxon>
        <taxon>Bacillati</taxon>
        <taxon>Actinomycetota</taxon>
        <taxon>Actinomycetes</taxon>
        <taxon>Micromonosporales</taxon>
        <taxon>Micromonosporaceae</taxon>
        <taxon>Paractinoplanes</taxon>
    </lineage>
</organism>
<dbReference type="Pfam" id="PF13460">
    <property type="entry name" value="NAD_binding_10"/>
    <property type="match status" value="1"/>
</dbReference>
<name>A0A285FAW6_9ACTN</name>
<proteinExistence type="predicted"/>
<dbReference type="PANTHER" id="PTHR43162:SF1">
    <property type="entry name" value="PRESTALK A DIFFERENTIATION PROTEIN A"/>
    <property type="match status" value="1"/>
</dbReference>
<dbReference type="InterPro" id="IPR051604">
    <property type="entry name" value="Ergot_Alk_Oxidoreductase"/>
</dbReference>
<dbReference type="AlphaFoldDB" id="A0A285FAW6"/>
<dbReference type="SUPFAM" id="SSF51735">
    <property type="entry name" value="NAD(P)-binding Rossmann-fold domains"/>
    <property type="match status" value="1"/>
</dbReference>
<dbReference type="RefSeq" id="WP_179855007.1">
    <property type="nucleotide sequence ID" value="NZ_OBDY01000001.1"/>
</dbReference>
<evidence type="ECO:0000259" key="1">
    <source>
        <dbReference type="Pfam" id="PF13460"/>
    </source>
</evidence>
<sequence>MKILVTGATGTVGGHVARQLSGRGHEVVALVRDSAKADLPADITLIEGDLTNAGDVRRALAGVDRAYLTMADDNGAVFAAEAATSGVGHVVLLSSFTAVTELPSGAANFVTARHQAGERALTEAGVPSTFLRAAGFDYNILLWVGEDGVVRAPNPDVPLPIVDPSDIAASAVAQLLADDPKPGPYLITGPALVSVRDQVNTINTILTRSYVVQEITEAEAGLPVPILETMGPAAAVVGPTTDVETLTGRPARPFAAWVTDNQAAFK</sequence>
<feature type="domain" description="NAD(P)-binding" evidence="1">
    <location>
        <begin position="7"/>
        <end position="138"/>
    </location>
</feature>
<evidence type="ECO:0000313" key="2">
    <source>
        <dbReference type="EMBL" id="SNY08465.1"/>
    </source>
</evidence>
<accession>A0A285FAW6</accession>
<dbReference type="PANTHER" id="PTHR43162">
    <property type="match status" value="1"/>
</dbReference>
<dbReference type="Proteomes" id="UP000219612">
    <property type="component" value="Unassembled WGS sequence"/>
</dbReference>
<protein>
    <submittedName>
        <fullName evidence="2">Uncharacterized conserved protein YbjT, contains NAD(P)-binding and DUF2867 domains</fullName>
    </submittedName>
</protein>
<dbReference type="InterPro" id="IPR036291">
    <property type="entry name" value="NAD(P)-bd_dom_sf"/>
</dbReference>
<reference evidence="2 3" key="1">
    <citation type="submission" date="2017-09" db="EMBL/GenBank/DDBJ databases">
        <authorList>
            <person name="Ehlers B."/>
            <person name="Leendertz F.H."/>
        </authorList>
    </citation>
    <scope>NUCLEOTIDE SEQUENCE [LARGE SCALE GENOMIC DNA]</scope>
    <source>
        <strain evidence="2 3">CGMCC 4.6857</strain>
    </source>
</reference>
<keyword evidence="3" id="KW-1185">Reference proteome</keyword>
<evidence type="ECO:0000313" key="3">
    <source>
        <dbReference type="Proteomes" id="UP000219612"/>
    </source>
</evidence>
<dbReference type="InterPro" id="IPR016040">
    <property type="entry name" value="NAD(P)-bd_dom"/>
</dbReference>
<dbReference type="Gene3D" id="3.40.50.720">
    <property type="entry name" value="NAD(P)-binding Rossmann-like Domain"/>
    <property type="match status" value="1"/>
</dbReference>
<gene>
    <name evidence="2" type="ORF">SAMN05421748_101847</name>
</gene>
<dbReference type="EMBL" id="OBDY01000001">
    <property type="protein sequence ID" value="SNY08465.1"/>
    <property type="molecule type" value="Genomic_DNA"/>
</dbReference>